<accession>A0A975T584</accession>
<proteinExistence type="predicted"/>
<name>A0A975T584_9NOST</name>
<dbReference type="KEGG" id="rsin:B6N60_00841"/>
<dbReference type="Proteomes" id="UP000683511">
    <property type="component" value="Chromosome"/>
</dbReference>
<organism evidence="1 2">
    <name type="scientific">Richelia sinica FACHB-800</name>
    <dbReference type="NCBI Taxonomy" id="1357546"/>
    <lineage>
        <taxon>Bacteria</taxon>
        <taxon>Bacillati</taxon>
        <taxon>Cyanobacteriota</taxon>
        <taxon>Cyanophyceae</taxon>
        <taxon>Nostocales</taxon>
        <taxon>Nostocaceae</taxon>
        <taxon>Richelia</taxon>
    </lineage>
</organism>
<dbReference type="AlphaFoldDB" id="A0A975T584"/>
<reference evidence="1" key="1">
    <citation type="submission" date="2017-04" db="EMBL/GenBank/DDBJ databases">
        <title>Genome deletions in a multicellular cyanobacterial endosymbiont for morphological adaptation in marine diatoms.</title>
        <authorList>
            <person name="Wang Y."/>
            <person name="Gao H."/>
            <person name="Li R."/>
            <person name="Xu X."/>
        </authorList>
    </citation>
    <scope>NUCLEOTIDE SEQUENCE</scope>
    <source>
        <strain evidence="1">FACHB 800</strain>
    </source>
</reference>
<evidence type="ECO:0000313" key="2">
    <source>
        <dbReference type="Proteomes" id="UP000683511"/>
    </source>
</evidence>
<protein>
    <submittedName>
        <fullName evidence="1">Uncharacterized protein</fullName>
    </submittedName>
</protein>
<gene>
    <name evidence="1" type="ORF">B6N60_00841</name>
</gene>
<sequence length="35" mass="3757">MAKMKALIKITKKLNKQAFAFLIGVFCAQVMGGGV</sequence>
<evidence type="ECO:0000313" key="1">
    <source>
        <dbReference type="EMBL" id="QXE22160.1"/>
    </source>
</evidence>
<keyword evidence="2" id="KW-1185">Reference proteome</keyword>
<dbReference type="EMBL" id="CP021056">
    <property type="protein sequence ID" value="QXE22160.1"/>
    <property type="molecule type" value="Genomic_DNA"/>
</dbReference>